<dbReference type="Pfam" id="PF00023">
    <property type="entry name" value="Ank"/>
    <property type="match status" value="1"/>
</dbReference>
<name>A0A3F2RY27_9STRA</name>
<reference evidence="5 6" key="1">
    <citation type="submission" date="2018-07" db="EMBL/GenBank/DDBJ databases">
        <title>Genome sequencing of oomycete isolates from Chile give support for New Zealand origin for Phytophthora kernoviae and make available the first Nothophytophthora sp. genome.</title>
        <authorList>
            <person name="Studholme D.J."/>
            <person name="Sanfuentes E."/>
            <person name="Panda P."/>
            <person name="Hill R."/>
            <person name="Sambles C."/>
            <person name="Grant M."/>
            <person name="Williams N.M."/>
            <person name="Mcdougal R.L."/>
        </authorList>
    </citation>
    <scope>NUCLEOTIDE SEQUENCE [LARGE SCALE GENOMIC DNA]</scope>
    <source>
        <strain evidence="4">Chile6</strain>
        <strain evidence="3">Chile7</strain>
    </source>
</reference>
<feature type="region of interest" description="Disordered" evidence="2">
    <location>
        <begin position="488"/>
        <end position="515"/>
    </location>
</feature>
<evidence type="ECO:0000313" key="4">
    <source>
        <dbReference type="EMBL" id="RLN65625.1"/>
    </source>
</evidence>
<dbReference type="InterPro" id="IPR002110">
    <property type="entry name" value="Ankyrin_rpt"/>
</dbReference>
<dbReference type="AlphaFoldDB" id="A0A3F2RY27"/>
<dbReference type="EMBL" id="MBDO02000050">
    <property type="protein sequence ID" value="RLN65625.1"/>
    <property type="molecule type" value="Genomic_DNA"/>
</dbReference>
<dbReference type="Proteomes" id="UP000284657">
    <property type="component" value="Unassembled WGS sequence"/>
</dbReference>
<gene>
    <name evidence="3" type="ORF">BBJ29_007346</name>
    <name evidence="4" type="ORF">BBP00_00002731</name>
</gene>
<comment type="caution">
    <text evidence="4">The sequence shown here is derived from an EMBL/GenBank/DDBJ whole genome shotgun (WGS) entry which is preliminary data.</text>
</comment>
<feature type="repeat" description="ANK" evidence="1">
    <location>
        <begin position="421"/>
        <end position="453"/>
    </location>
</feature>
<dbReference type="PROSITE" id="PS50297">
    <property type="entry name" value="ANK_REP_REGION"/>
    <property type="match status" value="1"/>
</dbReference>
<dbReference type="Pfam" id="PF12796">
    <property type="entry name" value="Ank_2"/>
    <property type="match status" value="1"/>
</dbReference>
<sequence length="643" mass="70416">MVGSTVSGEASISPTLIQQKQAWLRSREELRQAQIVTVKQGLSLAPSLYFGTRRCTYSTVVSIVTTAVPLPRLDPLDPQVTASSPVKPTEASRWAEERAREALSRVKQSDNNQSDVPEARSPYAMARAAPIQQQQTLALRVARGFLGRQRARRRGVERAHERGWSCAMHVNRIVRGFLGRREAFRERALQEVDLLVQARRGNVEGVVDLLDGFDPAGVGEGNVDDDLPAIEPADVTVVSIHGGNNVLHLAAKLGHLEVVTLVLPRLLSTAPNVVYARNFKGYTPLALAVINGHERVAMYMLSMTTPLFVDHVLPGRKRTLLHEAAHLGLEKVVTKLLQLFPHLFTGGERDAWTQRTPIHEALLVGVGIVQDEKLQPWTRHHTHSHHSLYANADEETDHTMAVLEPMLAKVPSALLDAQDFLGFTALHIAAARGNLRAATHLLSLGADVTLKDAQDRTAWRVALVRGHDACFQEIRRKWLHDVVSSKSGAASESGSTENPANGASGNPTASGPNVIRVATPTTSFATTSLHPQLERELFAACEAGDVAKMRFYIDECEVSVNAVEEIEAIQVTDEQSSNQSLPPQRTFGRSLLMVACERRHLRAVKFLLTRNDLDVTFSAIDGRSALTIARTQCSNSEIATAVS</sequence>
<dbReference type="Proteomes" id="UP000277300">
    <property type="component" value="Unassembled WGS sequence"/>
</dbReference>
<feature type="compositionally biased region" description="Polar residues" evidence="2">
    <location>
        <begin position="496"/>
        <end position="511"/>
    </location>
</feature>
<dbReference type="PANTHER" id="PTHR24121:SF21">
    <property type="entry name" value="ANKYRIN REPEAT FAMILY PROTEIN"/>
    <property type="match status" value="1"/>
</dbReference>
<dbReference type="SUPFAM" id="SSF48403">
    <property type="entry name" value="Ankyrin repeat"/>
    <property type="match status" value="2"/>
</dbReference>
<dbReference type="InterPro" id="IPR036770">
    <property type="entry name" value="Ankyrin_rpt-contain_sf"/>
</dbReference>
<dbReference type="Gene3D" id="1.25.40.20">
    <property type="entry name" value="Ankyrin repeat-containing domain"/>
    <property type="match status" value="3"/>
</dbReference>
<evidence type="ECO:0000256" key="1">
    <source>
        <dbReference type="PROSITE-ProRule" id="PRU00023"/>
    </source>
</evidence>
<feature type="region of interest" description="Disordered" evidence="2">
    <location>
        <begin position="74"/>
        <end position="94"/>
    </location>
</feature>
<dbReference type="PROSITE" id="PS50088">
    <property type="entry name" value="ANK_REPEAT"/>
    <property type="match status" value="1"/>
</dbReference>
<keyword evidence="1" id="KW-0040">ANK repeat</keyword>
<accession>A0A3F2RY27</accession>
<protein>
    <submittedName>
        <fullName evidence="4">Uncharacterized protein</fullName>
    </submittedName>
</protein>
<dbReference type="EMBL" id="MBAD02002522">
    <property type="protein sequence ID" value="RLN46962.1"/>
    <property type="molecule type" value="Genomic_DNA"/>
</dbReference>
<proteinExistence type="predicted"/>
<dbReference type="OrthoDB" id="341259at2759"/>
<evidence type="ECO:0000313" key="3">
    <source>
        <dbReference type="EMBL" id="RLN46962.1"/>
    </source>
</evidence>
<dbReference type="PANTHER" id="PTHR24121">
    <property type="entry name" value="NO MECHANORECEPTOR POTENTIAL C, ISOFORM D-RELATED"/>
    <property type="match status" value="1"/>
</dbReference>
<dbReference type="SMART" id="SM00248">
    <property type="entry name" value="ANK"/>
    <property type="match status" value="5"/>
</dbReference>
<evidence type="ECO:0000313" key="6">
    <source>
        <dbReference type="Proteomes" id="UP000284657"/>
    </source>
</evidence>
<organism evidence="4 5">
    <name type="scientific">Phytophthora kernoviae</name>
    <dbReference type="NCBI Taxonomy" id="325452"/>
    <lineage>
        <taxon>Eukaryota</taxon>
        <taxon>Sar</taxon>
        <taxon>Stramenopiles</taxon>
        <taxon>Oomycota</taxon>
        <taxon>Peronosporomycetes</taxon>
        <taxon>Peronosporales</taxon>
        <taxon>Peronosporaceae</taxon>
        <taxon>Phytophthora</taxon>
    </lineage>
</organism>
<evidence type="ECO:0000313" key="5">
    <source>
        <dbReference type="Proteomes" id="UP000277300"/>
    </source>
</evidence>
<evidence type="ECO:0000256" key="2">
    <source>
        <dbReference type="SAM" id="MobiDB-lite"/>
    </source>
</evidence>